<comment type="caution">
    <text evidence="1">The sequence shown here is derived from an EMBL/GenBank/DDBJ whole genome shotgun (WGS) entry which is preliminary data.</text>
</comment>
<name>A0A645G9Z7_9ZZZZ</name>
<dbReference type="AlphaFoldDB" id="A0A645G9Z7"/>
<sequence>MVNCHQFVLDVGSCAHLLRTSKQHPHLSGTNLGKEVFFLRFCIRIMDKGNFFRWHTVCNQLGFDIIIDIKGSVIFRCAEVAEHQLGQFISLTVLPDTQDISHAGIELAVRVIG</sequence>
<gene>
    <name evidence="1" type="ORF">SDC9_171111</name>
</gene>
<accession>A0A645G9Z7</accession>
<reference evidence="1" key="1">
    <citation type="submission" date="2019-08" db="EMBL/GenBank/DDBJ databases">
        <authorList>
            <person name="Kucharzyk K."/>
            <person name="Murdoch R.W."/>
            <person name="Higgins S."/>
            <person name="Loffler F."/>
        </authorList>
    </citation>
    <scope>NUCLEOTIDE SEQUENCE</scope>
</reference>
<protein>
    <submittedName>
        <fullName evidence="1">Uncharacterized protein</fullName>
    </submittedName>
</protein>
<proteinExistence type="predicted"/>
<organism evidence="1">
    <name type="scientific">bioreactor metagenome</name>
    <dbReference type="NCBI Taxonomy" id="1076179"/>
    <lineage>
        <taxon>unclassified sequences</taxon>
        <taxon>metagenomes</taxon>
        <taxon>ecological metagenomes</taxon>
    </lineage>
</organism>
<evidence type="ECO:0000313" key="1">
    <source>
        <dbReference type="EMBL" id="MPN23718.1"/>
    </source>
</evidence>
<dbReference type="EMBL" id="VSSQ01072313">
    <property type="protein sequence ID" value="MPN23718.1"/>
    <property type="molecule type" value="Genomic_DNA"/>
</dbReference>